<dbReference type="AlphaFoldDB" id="A0A1M7E4Y0"/>
<dbReference type="EMBL" id="FRCB01000003">
    <property type="protein sequence ID" value="SHL86658.1"/>
    <property type="molecule type" value="Genomic_DNA"/>
</dbReference>
<protein>
    <submittedName>
        <fullName evidence="1">Uncharacterized protein</fullName>
    </submittedName>
</protein>
<reference evidence="1 2" key="1">
    <citation type="submission" date="2016-11" db="EMBL/GenBank/DDBJ databases">
        <authorList>
            <person name="Varghese N."/>
            <person name="Submissions S."/>
        </authorList>
    </citation>
    <scope>NUCLEOTIDE SEQUENCE [LARGE SCALE GENOMIC DNA]</scope>
    <source>
        <strain evidence="1 2">DSM 28249</strain>
    </source>
</reference>
<dbReference type="Proteomes" id="UP000322545">
    <property type="component" value="Unassembled WGS sequence"/>
</dbReference>
<sequence length="415" mass="44530">MTRSDATMPVVDRLESVLEAADIPGPYHRWGSRLLSHLRKPVQVVVTGLPGSGKTALVNMLAGRTVLGGQDEAAISEVAYGPDARAVFEMEDGSVAVSAGLVRDVAWPADVRLTRQELPDPRLERQSLVEIGLPADPAQQAARLQEIVARADMILWCTERFDEAEQRLWAGVPDTLKDHSLLVLTMADRQMMRGVLARRIEALDPIVAEEFLGLYPVATMQGITALTAETAVDDRLWASSGGKALAACVAHQVEQGRSSDVDQAQMLLDRLAARTGWRGAKARDMLGVSGARGEVMAVQADNLPKGGEVLLGQAVSLLQTRAREMLEAADSDADVDTDKLLDECVDAVAALAGLMDREGDGTAEGELRADLQDGEEMLLLFQLERGEEAALDAVTLLLQLRKEMVGRIAAAEGAG</sequence>
<dbReference type="InterPro" id="IPR027417">
    <property type="entry name" value="P-loop_NTPase"/>
</dbReference>
<name>A0A1M7E4Y0_9RHOB</name>
<evidence type="ECO:0000313" key="2">
    <source>
        <dbReference type="Proteomes" id="UP000322545"/>
    </source>
</evidence>
<keyword evidence="2" id="KW-1185">Reference proteome</keyword>
<gene>
    <name evidence="1" type="ORF">SAMN05443432_103197</name>
</gene>
<accession>A0A1M7E4Y0</accession>
<dbReference type="RefSeq" id="WP_149778994.1">
    <property type="nucleotide sequence ID" value="NZ_FRCB01000003.1"/>
</dbReference>
<evidence type="ECO:0000313" key="1">
    <source>
        <dbReference type="EMBL" id="SHL86658.1"/>
    </source>
</evidence>
<dbReference type="Gene3D" id="3.40.50.300">
    <property type="entry name" value="P-loop containing nucleotide triphosphate hydrolases"/>
    <property type="match status" value="1"/>
</dbReference>
<dbReference type="SUPFAM" id="SSF52540">
    <property type="entry name" value="P-loop containing nucleoside triphosphate hydrolases"/>
    <property type="match status" value="1"/>
</dbReference>
<proteinExistence type="predicted"/>
<organism evidence="1 2">
    <name type="scientific">Roseovarius litoreus</name>
    <dbReference type="NCBI Taxonomy" id="1155722"/>
    <lineage>
        <taxon>Bacteria</taxon>
        <taxon>Pseudomonadati</taxon>
        <taxon>Pseudomonadota</taxon>
        <taxon>Alphaproteobacteria</taxon>
        <taxon>Rhodobacterales</taxon>
        <taxon>Roseobacteraceae</taxon>
        <taxon>Roseovarius</taxon>
    </lineage>
</organism>